<dbReference type="HOGENOM" id="CLU_1778028_0_0_1"/>
<reference evidence="2 3" key="1">
    <citation type="journal article" date="2013" name="Chin. Sci. Bull.">
        <title>Genome survey uncovers the secrets of sex and lifestyle in caterpillar fungus.</title>
        <authorList>
            <person name="Hu X."/>
            <person name="Zhang Y."/>
            <person name="Xiao G."/>
            <person name="Zheng P."/>
            <person name="Xia Y."/>
            <person name="Zhang X."/>
            <person name="St Leger R.J."/>
            <person name="Liu X."/>
            <person name="Wang C."/>
        </authorList>
    </citation>
    <scope>NUCLEOTIDE SEQUENCE [LARGE SCALE GENOMIC DNA]</scope>
    <source>
        <strain evidence="3">Co18 / CGMCC 3.14243</strain>
        <tissue evidence="2">Fruit-body</tissue>
    </source>
</reference>
<accession>T5ACM7</accession>
<organism evidence="2 3">
    <name type="scientific">Ophiocordyceps sinensis (strain Co18 / CGMCC 3.14243)</name>
    <name type="common">Yarsagumba caterpillar fungus</name>
    <name type="synonym">Hirsutella sinensis</name>
    <dbReference type="NCBI Taxonomy" id="911162"/>
    <lineage>
        <taxon>Eukaryota</taxon>
        <taxon>Fungi</taxon>
        <taxon>Dikarya</taxon>
        <taxon>Ascomycota</taxon>
        <taxon>Pezizomycotina</taxon>
        <taxon>Sordariomycetes</taxon>
        <taxon>Hypocreomycetidae</taxon>
        <taxon>Hypocreales</taxon>
        <taxon>Ophiocordycipitaceae</taxon>
        <taxon>Ophiocordyceps</taxon>
    </lineage>
</organism>
<evidence type="ECO:0000313" key="2">
    <source>
        <dbReference type="EMBL" id="EQL03205.1"/>
    </source>
</evidence>
<dbReference type="EMBL" id="KE652226">
    <property type="protein sequence ID" value="EQL03205.1"/>
    <property type="molecule type" value="Genomic_DNA"/>
</dbReference>
<evidence type="ECO:0000313" key="3">
    <source>
        <dbReference type="Proteomes" id="UP000019374"/>
    </source>
</evidence>
<dbReference type="AlphaFoldDB" id="T5ACM7"/>
<name>T5ACM7_OPHSC</name>
<dbReference type="Proteomes" id="UP000019374">
    <property type="component" value="Unassembled WGS sequence"/>
</dbReference>
<protein>
    <submittedName>
        <fullName evidence="2">Uncharacterized protein</fullName>
    </submittedName>
</protein>
<gene>
    <name evidence="2" type="ORF">OCS_01073</name>
</gene>
<evidence type="ECO:0000256" key="1">
    <source>
        <dbReference type="SAM" id="MobiDB-lite"/>
    </source>
</evidence>
<sequence>MAAPHYAGSAPYNDQRTAGLKVERAVDAFSEAALLSNTLKARQGLSNHASEAASTTKTSISEPAVTTATSMEADNQKELSKKLGMDAGLNLRARSAERKREAAPQPWCGRRAWLCWKRHLSHVDAAASVEPMELVLGGQTEGRHRA</sequence>
<feature type="compositionally biased region" description="Polar residues" evidence="1">
    <location>
        <begin position="44"/>
        <end position="73"/>
    </location>
</feature>
<proteinExistence type="predicted"/>
<feature type="region of interest" description="Disordered" evidence="1">
    <location>
        <begin position="44"/>
        <end position="81"/>
    </location>
</feature>